<feature type="transmembrane region" description="Helical" evidence="8">
    <location>
        <begin position="81"/>
        <end position="101"/>
    </location>
</feature>
<dbReference type="EMBL" id="BAAAVI010000029">
    <property type="protein sequence ID" value="GAA2879424.1"/>
    <property type="molecule type" value="Genomic_DNA"/>
</dbReference>
<feature type="region of interest" description="Disordered" evidence="7">
    <location>
        <begin position="1"/>
        <end position="25"/>
    </location>
</feature>
<dbReference type="PROSITE" id="PS00211">
    <property type="entry name" value="ABC_TRANSPORTER_1"/>
    <property type="match status" value="1"/>
</dbReference>
<dbReference type="InterPro" id="IPR003593">
    <property type="entry name" value="AAA+_ATPase"/>
</dbReference>
<name>A0ABN3VZM1_9ACTN</name>
<sequence>MPPDTASTDPESPDREPPSPRQPRQWPNSLWRLKSYLRPYALRMALIWIPAFGAVGIAIVIPLIGREIIDGPVARGDHGAVLPLALLALALGAAEALLVFLRRWLLADAVLGLETRIRDDLYEHLQRLPMGFHASWQSGQLLSRATTDLSAIRRFLGFGLLFLVLITVQIVTVTGLLLHMYWPLGLLVVASAVPIVVTSFRFERRYIAISRKVQDEQGDLATVVEESAAGIRTIKAFGRARHVSGVFGEGARRVYRTSMEKVRLSGRFFTFLEVVPNVTLALVLLLGALAVGAGTLTLGTLVAFTTLMLQLVWPISALGHILTLAQEAMTAADRVLEVLDTEPGIVGGTRVIERPRGHLRFEGAGFAFPGSAEPVLRDVWLEVRPGETVAVVGATGSGKTTLTALVPRLYDVSAGRVTIDGVDVRDLPLPVLRSLVATAFEEPTLFSMSVRENLTLGRHDATEEEIEAALRVAQAGFVHRLPWGLETRIGEQGLSLSGGQRQRLALARAVLTRPRILVLDDTLSALDVETEALVEEALRHVLRDATGIVVAHRASTVLLADRVALLLDGTVAHVGRHEELMADVPEYRALLSADPDTEGVMR</sequence>
<evidence type="ECO:0000256" key="6">
    <source>
        <dbReference type="ARBA" id="ARBA00023136"/>
    </source>
</evidence>
<evidence type="ECO:0000256" key="5">
    <source>
        <dbReference type="ARBA" id="ARBA00022989"/>
    </source>
</evidence>
<dbReference type="Pfam" id="PF00005">
    <property type="entry name" value="ABC_tran"/>
    <property type="match status" value="1"/>
</dbReference>
<organism evidence="11 12">
    <name type="scientific">Streptosporangium fragile</name>
    <dbReference type="NCBI Taxonomy" id="46186"/>
    <lineage>
        <taxon>Bacteria</taxon>
        <taxon>Bacillati</taxon>
        <taxon>Actinomycetota</taxon>
        <taxon>Actinomycetes</taxon>
        <taxon>Streptosporangiales</taxon>
        <taxon>Streptosporangiaceae</taxon>
        <taxon>Streptosporangium</taxon>
    </lineage>
</organism>
<dbReference type="InterPro" id="IPR027417">
    <property type="entry name" value="P-loop_NTPase"/>
</dbReference>
<feature type="transmembrane region" description="Helical" evidence="8">
    <location>
        <begin position="184"/>
        <end position="202"/>
    </location>
</feature>
<gene>
    <name evidence="11" type="ORF">GCM10010517_41710</name>
</gene>
<comment type="subcellular location">
    <subcellularLocation>
        <location evidence="1">Cell membrane</location>
        <topology evidence="1">Multi-pass membrane protein</topology>
    </subcellularLocation>
</comment>
<evidence type="ECO:0000256" key="3">
    <source>
        <dbReference type="ARBA" id="ARBA00022741"/>
    </source>
</evidence>
<dbReference type="InterPro" id="IPR039421">
    <property type="entry name" value="Type_1_exporter"/>
</dbReference>
<feature type="transmembrane region" description="Helical" evidence="8">
    <location>
        <begin position="155"/>
        <end position="178"/>
    </location>
</feature>
<dbReference type="InterPro" id="IPR011527">
    <property type="entry name" value="ABC1_TM_dom"/>
</dbReference>
<keyword evidence="3" id="KW-0547">Nucleotide-binding</keyword>
<keyword evidence="12" id="KW-1185">Reference proteome</keyword>
<evidence type="ECO:0000313" key="11">
    <source>
        <dbReference type="EMBL" id="GAA2879424.1"/>
    </source>
</evidence>
<dbReference type="RefSeq" id="WP_344973981.1">
    <property type="nucleotide sequence ID" value="NZ_BAAAVI010000029.1"/>
</dbReference>
<feature type="domain" description="ABC transmembrane type-1" evidence="10">
    <location>
        <begin position="51"/>
        <end position="327"/>
    </location>
</feature>
<reference evidence="11 12" key="1">
    <citation type="journal article" date="2019" name="Int. J. Syst. Evol. Microbiol.">
        <title>The Global Catalogue of Microorganisms (GCM) 10K type strain sequencing project: providing services to taxonomists for standard genome sequencing and annotation.</title>
        <authorList>
            <consortium name="The Broad Institute Genomics Platform"/>
            <consortium name="The Broad Institute Genome Sequencing Center for Infectious Disease"/>
            <person name="Wu L."/>
            <person name="Ma J."/>
        </authorList>
    </citation>
    <scope>NUCLEOTIDE SEQUENCE [LARGE SCALE GENOMIC DNA]</scope>
    <source>
        <strain evidence="11 12">JCM 6242</strain>
    </source>
</reference>
<feature type="domain" description="ABC transporter" evidence="9">
    <location>
        <begin position="359"/>
        <end position="593"/>
    </location>
</feature>
<comment type="caution">
    <text evidence="11">The sequence shown here is derived from an EMBL/GenBank/DDBJ whole genome shotgun (WGS) entry which is preliminary data.</text>
</comment>
<dbReference type="PROSITE" id="PS50893">
    <property type="entry name" value="ABC_TRANSPORTER_2"/>
    <property type="match status" value="1"/>
</dbReference>
<accession>A0ABN3VZM1</accession>
<feature type="transmembrane region" description="Helical" evidence="8">
    <location>
        <begin position="268"/>
        <end position="289"/>
    </location>
</feature>
<evidence type="ECO:0000256" key="4">
    <source>
        <dbReference type="ARBA" id="ARBA00022840"/>
    </source>
</evidence>
<protein>
    <submittedName>
        <fullName evidence="11">ABC transporter ATP-binding protein</fullName>
    </submittedName>
</protein>
<dbReference type="Gene3D" id="3.40.50.300">
    <property type="entry name" value="P-loop containing nucleotide triphosphate hydrolases"/>
    <property type="match status" value="1"/>
</dbReference>
<keyword evidence="4 11" id="KW-0067">ATP-binding</keyword>
<dbReference type="Pfam" id="PF00664">
    <property type="entry name" value="ABC_membrane"/>
    <property type="match status" value="1"/>
</dbReference>
<dbReference type="PANTHER" id="PTHR43394:SF1">
    <property type="entry name" value="ATP-BINDING CASSETTE SUB-FAMILY B MEMBER 10, MITOCHONDRIAL"/>
    <property type="match status" value="1"/>
</dbReference>
<dbReference type="SUPFAM" id="SSF52540">
    <property type="entry name" value="P-loop containing nucleoside triphosphate hydrolases"/>
    <property type="match status" value="1"/>
</dbReference>
<dbReference type="SMART" id="SM00382">
    <property type="entry name" value="AAA"/>
    <property type="match status" value="1"/>
</dbReference>
<dbReference type="PROSITE" id="PS50929">
    <property type="entry name" value="ABC_TM1F"/>
    <property type="match status" value="1"/>
</dbReference>
<feature type="transmembrane region" description="Helical" evidence="8">
    <location>
        <begin position="301"/>
        <end position="325"/>
    </location>
</feature>
<evidence type="ECO:0000259" key="10">
    <source>
        <dbReference type="PROSITE" id="PS50929"/>
    </source>
</evidence>
<dbReference type="InterPro" id="IPR003439">
    <property type="entry name" value="ABC_transporter-like_ATP-bd"/>
</dbReference>
<evidence type="ECO:0000256" key="1">
    <source>
        <dbReference type="ARBA" id="ARBA00004651"/>
    </source>
</evidence>
<dbReference type="InterPro" id="IPR036640">
    <property type="entry name" value="ABC1_TM_sf"/>
</dbReference>
<dbReference type="Gene3D" id="1.20.1560.10">
    <property type="entry name" value="ABC transporter type 1, transmembrane domain"/>
    <property type="match status" value="1"/>
</dbReference>
<dbReference type="PANTHER" id="PTHR43394">
    <property type="entry name" value="ATP-DEPENDENT PERMEASE MDL1, MITOCHONDRIAL"/>
    <property type="match status" value="1"/>
</dbReference>
<evidence type="ECO:0000256" key="8">
    <source>
        <dbReference type="SAM" id="Phobius"/>
    </source>
</evidence>
<evidence type="ECO:0000313" key="12">
    <source>
        <dbReference type="Proteomes" id="UP001500831"/>
    </source>
</evidence>
<evidence type="ECO:0000256" key="2">
    <source>
        <dbReference type="ARBA" id="ARBA00022692"/>
    </source>
</evidence>
<feature type="transmembrane region" description="Helical" evidence="8">
    <location>
        <begin position="40"/>
        <end position="61"/>
    </location>
</feature>
<dbReference type="SUPFAM" id="SSF90123">
    <property type="entry name" value="ABC transporter transmembrane region"/>
    <property type="match status" value="1"/>
</dbReference>
<dbReference type="CDD" id="cd18543">
    <property type="entry name" value="ABC_6TM_Rv0194_D1_like"/>
    <property type="match status" value="1"/>
</dbReference>
<dbReference type="InterPro" id="IPR017871">
    <property type="entry name" value="ABC_transporter-like_CS"/>
</dbReference>
<keyword evidence="6 8" id="KW-0472">Membrane</keyword>
<evidence type="ECO:0000259" key="9">
    <source>
        <dbReference type="PROSITE" id="PS50893"/>
    </source>
</evidence>
<keyword evidence="5 8" id="KW-1133">Transmembrane helix</keyword>
<dbReference type="Proteomes" id="UP001500831">
    <property type="component" value="Unassembled WGS sequence"/>
</dbReference>
<proteinExistence type="predicted"/>
<dbReference type="GO" id="GO:0005524">
    <property type="term" value="F:ATP binding"/>
    <property type="evidence" value="ECO:0007669"/>
    <property type="project" value="UniProtKB-KW"/>
</dbReference>
<evidence type="ECO:0000256" key="7">
    <source>
        <dbReference type="SAM" id="MobiDB-lite"/>
    </source>
</evidence>
<keyword evidence="2 8" id="KW-0812">Transmembrane</keyword>